<keyword evidence="13" id="KW-1185">Reference proteome</keyword>
<dbReference type="HAMAP" id="MF_00115">
    <property type="entry name" value="MscL"/>
    <property type="match status" value="1"/>
</dbReference>
<evidence type="ECO:0000256" key="3">
    <source>
        <dbReference type="ARBA" id="ARBA00022448"/>
    </source>
</evidence>
<evidence type="ECO:0000313" key="11">
    <source>
        <dbReference type="EMBL" id="MBD1270247.1"/>
    </source>
</evidence>
<dbReference type="PANTHER" id="PTHR30266:SF2">
    <property type="entry name" value="LARGE-CONDUCTANCE MECHANOSENSITIVE CHANNEL"/>
    <property type="match status" value="1"/>
</dbReference>
<dbReference type="InterPro" id="IPR019823">
    <property type="entry name" value="Mechanosensitive_channel_CS"/>
</dbReference>
<keyword evidence="5 10" id="KW-0812">Transmembrane</keyword>
<keyword evidence="7 10" id="KW-0406">Ion transport</keyword>
<reference evidence="12 13" key="1">
    <citation type="submission" date="2020-07" db="EMBL/GenBank/DDBJ databases">
        <title>Sequencing the genomes of 1000 actinobacteria strains.</title>
        <authorList>
            <person name="Klenk H.-P."/>
        </authorList>
    </citation>
    <scope>NUCLEOTIDE SEQUENCE [LARGE SCALE GENOMIC DNA]</scope>
    <source>
        <strain evidence="12 13">DSM 19087</strain>
    </source>
</reference>
<dbReference type="GO" id="GO:0008381">
    <property type="term" value="F:mechanosensitive monoatomic ion channel activity"/>
    <property type="evidence" value="ECO:0007669"/>
    <property type="project" value="UniProtKB-UniRule"/>
</dbReference>
<evidence type="ECO:0000313" key="14">
    <source>
        <dbReference type="Proteomes" id="UP000659061"/>
    </source>
</evidence>
<feature type="transmembrane region" description="Helical" evidence="10">
    <location>
        <begin position="69"/>
        <end position="92"/>
    </location>
</feature>
<protein>
    <recommendedName>
        <fullName evidence="10">Large-conductance mechanosensitive channel</fullName>
    </recommendedName>
</protein>
<dbReference type="PANTHER" id="PTHR30266">
    <property type="entry name" value="MECHANOSENSITIVE CHANNEL MSCL"/>
    <property type="match status" value="1"/>
</dbReference>
<keyword evidence="3 10" id="KW-0813">Transport</keyword>
<keyword evidence="6 10" id="KW-1133">Transmembrane helix</keyword>
<comment type="function">
    <text evidence="10">Channel that opens in response to stretch forces in the membrane lipid bilayer. May participate in the regulation of osmotic pressure changes within the cell.</text>
</comment>
<dbReference type="SUPFAM" id="SSF81330">
    <property type="entry name" value="Gated mechanosensitive channel"/>
    <property type="match status" value="1"/>
</dbReference>
<comment type="caution">
    <text evidence="11">The sequence shown here is derived from an EMBL/GenBank/DDBJ whole genome shotgun (WGS) entry which is preliminary data.</text>
</comment>
<accession>A0A8I0KIS3</accession>
<dbReference type="Gene3D" id="1.10.1200.120">
    <property type="entry name" value="Large-conductance mechanosensitive channel, MscL, domain 1"/>
    <property type="match status" value="1"/>
</dbReference>
<keyword evidence="8 10" id="KW-0472">Membrane</keyword>
<dbReference type="EMBL" id="JACBZN010000001">
    <property type="protein sequence ID" value="NYI39095.1"/>
    <property type="molecule type" value="Genomic_DNA"/>
</dbReference>
<dbReference type="GO" id="GO:0005886">
    <property type="term" value="C:plasma membrane"/>
    <property type="evidence" value="ECO:0007669"/>
    <property type="project" value="UniProtKB-SubCell"/>
</dbReference>
<dbReference type="AlphaFoldDB" id="A0A8I0KIS3"/>
<evidence type="ECO:0000256" key="10">
    <source>
        <dbReference type="HAMAP-Rule" id="MF_00115"/>
    </source>
</evidence>
<evidence type="ECO:0000256" key="8">
    <source>
        <dbReference type="ARBA" id="ARBA00023136"/>
    </source>
</evidence>
<dbReference type="InterPro" id="IPR037673">
    <property type="entry name" value="MSC/AndL"/>
</dbReference>
<dbReference type="InterPro" id="IPR036019">
    <property type="entry name" value="MscL_channel"/>
</dbReference>
<feature type="transmembrane region" description="Helical" evidence="10">
    <location>
        <begin position="12"/>
        <end position="39"/>
    </location>
</feature>
<reference evidence="11" key="2">
    <citation type="submission" date="2020-09" db="EMBL/GenBank/DDBJ databases">
        <title>Novel species in genus Aeromicrobium.</title>
        <authorList>
            <person name="Zhang G."/>
        </authorList>
    </citation>
    <scope>NUCLEOTIDE SEQUENCE</scope>
    <source>
        <strain evidence="11">SSW1-57</strain>
    </source>
</reference>
<evidence type="ECO:0000256" key="2">
    <source>
        <dbReference type="ARBA" id="ARBA00007254"/>
    </source>
</evidence>
<dbReference type="EMBL" id="JACWMT010000001">
    <property type="protein sequence ID" value="MBD1270247.1"/>
    <property type="molecule type" value="Genomic_DNA"/>
</dbReference>
<dbReference type="InterPro" id="IPR001185">
    <property type="entry name" value="MS_channel"/>
</dbReference>
<keyword evidence="4 10" id="KW-1003">Cell membrane</keyword>
<dbReference type="Pfam" id="PF01741">
    <property type="entry name" value="MscL"/>
    <property type="match status" value="1"/>
</dbReference>
<evidence type="ECO:0000313" key="13">
    <source>
        <dbReference type="Proteomes" id="UP000587211"/>
    </source>
</evidence>
<evidence type="ECO:0000256" key="6">
    <source>
        <dbReference type="ARBA" id="ARBA00022989"/>
    </source>
</evidence>
<gene>
    <name evidence="10 11" type="primary">mscL</name>
    <name evidence="12" type="ORF">BJ975_002470</name>
    <name evidence="11" type="ORF">IDH50_08400</name>
</gene>
<dbReference type="NCBIfam" id="TIGR00220">
    <property type="entry name" value="mscL"/>
    <property type="match status" value="1"/>
</dbReference>
<name>A0A8I0KIS3_9ACTN</name>
<comment type="subunit">
    <text evidence="10">Homopentamer.</text>
</comment>
<comment type="similarity">
    <text evidence="2 10">Belongs to the MscL family.</text>
</comment>
<dbReference type="RefSeq" id="WP_179426382.1">
    <property type="nucleotide sequence ID" value="NZ_BAAAMP010000002.1"/>
</dbReference>
<sequence>MLQGFKDFLFRGNIVDLAVAVVIGTAFTALVGTVTASVIEPVINSLGGTSVKGLSFQIVDGNPKTVVDLAAVINAIITFAITAAVVYFVFVVPSKKLMERLAKGEEEEPEGPSEDILLLREIRDALGGGTFQRQAGGDPRVDPTL</sequence>
<keyword evidence="9 10" id="KW-0407">Ion channel</keyword>
<organism evidence="11 14">
    <name type="scientific">Aeromicrobium tamlense</name>
    <dbReference type="NCBI Taxonomy" id="375541"/>
    <lineage>
        <taxon>Bacteria</taxon>
        <taxon>Bacillati</taxon>
        <taxon>Actinomycetota</taxon>
        <taxon>Actinomycetes</taxon>
        <taxon>Propionibacteriales</taxon>
        <taxon>Nocardioidaceae</taxon>
        <taxon>Aeromicrobium</taxon>
    </lineage>
</organism>
<evidence type="ECO:0000256" key="5">
    <source>
        <dbReference type="ARBA" id="ARBA00022692"/>
    </source>
</evidence>
<dbReference type="Proteomes" id="UP000587211">
    <property type="component" value="Unassembled WGS sequence"/>
</dbReference>
<evidence type="ECO:0000256" key="4">
    <source>
        <dbReference type="ARBA" id="ARBA00022475"/>
    </source>
</evidence>
<evidence type="ECO:0000256" key="1">
    <source>
        <dbReference type="ARBA" id="ARBA00004651"/>
    </source>
</evidence>
<dbReference type="PROSITE" id="PS01327">
    <property type="entry name" value="MSCL"/>
    <property type="match status" value="1"/>
</dbReference>
<proteinExistence type="inferred from homology"/>
<evidence type="ECO:0000313" key="12">
    <source>
        <dbReference type="EMBL" id="NYI39095.1"/>
    </source>
</evidence>
<evidence type="ECO:0000256" key="9">
    <source>
        <dbReference type="ARBA" id="ARBA00023303"/>
    </source>
</evidence>
<evidence type="ECO:0000256" key="7">
    <source>
        <dbReference type="ARBA" id="ARBA00023065"/>
    </source>
</evidence>
<comment type="subcellular location">
    <subcellularLocation>
        <location evidence="1 10">Cell membrane</location>
        <topology evidence="1 10">Multi-pass membrane protein</topology>
    </subcellularLocation>
</comment>
<dbReference type="Proteomes" id="UP000659061">
    <property type="component" value="Unassembled WGS sequence"/>
</dbReference>